<accession>A0A1M6Y0N5</accession>
<dbReference type="AlphaFoldDB" id="A0A1M6Y0N5"/>
<dbReference type="Proteomes" id="UP000184363">
    <property type="component" value="Unassembled WGS sequence"/>
</dbReference>
<dbReference type="InterPro" id="IPR014710">
    <property type="entry name" value="RmlC-like_jellyroll"/>
</dbReference>
<evidence type="ECO:0000313" key="2">
    <source>
        <dbReference type="Proteomes" id="UP000184363"/>
    </source>
</evidence>
<protein>
    <submittedName>
        <fullName evidence="1">Uncharacterized protein</fullName>
    </submittedName>
</protein>
<dbReference type="OrthoDB" id="8882910at2"/>
<sequence length="313" mass="33963">MYSATDPRAALAPAAAPRSDDPIAPFAAFELLDLDPAEVSTRGSRTWYVRAQNFVLAYTRAVAGDRLARGAAEQAHEYVVLVPHEGTTVRFDHADLPGAELTGRGVAIVPGGASGVTLDTDGDVVRLFDVRSSDLLPRCHNAADYAEPHPRVAPLQPWPDPLGEPAIRCYPHSAYPLDPARFGRIFRSSAFMVNFGDPRTGPRNPDRLSPHHHDDFEQVSLTVAGDYVHHVRTPWTAKLSQWRPDVHAAVASPAVAIIPPPTEHTSQAVGEGEHLLIDIFCPPRADFSARPGWVLNADTYPAPDHVAPHHVTA</sequence>
<dbReference type="EMBL" id="FRAP01000018">
    <property type="protein sequence ID" value="SHL11663.1"/>
    <property type="molecule type" value="Genomic_DNA"/>
</dbReference>
<evidence type="ECO:0000313" key="1">
    <source>
        <dbReference type="EMBL" id="SHL11663.1"/>
    </source>
</evidence>
<proteinExistence type="predicted"/>
<dbReference type="Gene3D" id="2.60.120.10">
    <property type="entry name" value="Jelly Rolls"/>
    <property type="match status" value="1"/>
</dbReference>
<keyword evidence="2" id="KW-1185">Reference proteome</keyword>
<dbReference type="RefSeq" id="WP_073459071.1">
    <property type="nucleotide sequence ID" value="NZ_CALGVN010000037.1"/>
</dbReference>
<reference evidence="1 2" key="1">
    <citation type="submission" date="2016-11" db="EMBL/GenBank/DDBJ databases">
        <authorList>
            <person name="Jaros S."/>
            <person name="Januszkiewicz K."/>
            <person name="Wedrychowicz H."/>
        </authorList>
    </citation>
    <scope>NUCLEOTIDE SEQUENCE [LARGE SCALE GENOMIC DNA]</scope>
    <source>
        <strain evidence="1 2">DSM 43832</strain>
    </source>
</reference>
<dbReference type="STRING" id="1848.SAMN05443637_118113"/>
<name>A0A1M6Y0N5_PSETH</name>
<organism evidence="1 2">
    <name type="scientific">Pseudonocardia thermophila</name>
    <dbReference type="NCBI Taxonomy" id="1848"/>
    <lineage>
        <taxon>Bacteria</taxon>
        <taxon>Bacillati</taxon>
        <taxon>Actinomycetota</taxon>
        <taxon>Actinomycetes</taxon>
        <taxon>Pseudonocardiales</taxon>
        <taxon>Pseudonocardiaceae</taxon>
        <taxon>Pseudonocardia</taxon>
    </lineage>
</organism>
<gene>
    <name evidence="1" type="ORF">SAMN05443637_118113</name>
</gene>